<feature type="transmembrane region" description="Helical" evidence="11">
    <location>
        <begin position="593"/>
        <end position="613"/>
    </location>
</feature>
<feature type="transmembrane region" description="Helical" evidence="11">
    <location>
        <begin position="7"/>
        <end position="32"/>
    </location>
</feature>
<keyword evidence="4 11" id="KW-0812">Transmembrane</keyword>
<dbReference type="InterPro" id="IPR023299">
    <property type="entry name" value="ATPase_P-typ_cyto_dom_N"/>
</dbReference>
<keyword evidence="7 11" id="KW-0067">ATP-binding</keyword>
<keyword evidence="9 11" id="KW-1133">Transmembrane helix</keyword>
<comment type="caution">
    <text evidence="13">The sequence shown here is derived from an EMBL/GenBank/DDBJ whole genome shotgun (WGS) entry which is preliminary data.</text>
</comment>
<dbReference type="Proteomes" id="UP000177960">
    <property type="component" value="Unassembled WGS sequence"/>
</dbReference>
<evidence type="ECO:0000256" key="4">
    <source>
        <dbReference type="ARBA" id="ARBA00022692"/>
    </source>
</evidence>
<feature type="transmembrane region" description="Helical" evidence="11">
    <location>
        <begin position="99"/>
        <end position="116"/>
    </location>
</feature>
<dbReference type="SUPFAM" id="SSF81665">
    <property type="entry name" value="Calcium ATPase, transmembrane domain M"/>
    <property type="match status" value="1"/>
</dbReference>
<dbReference type="NCBIfam" id="TIGR01494">
    <property type="entry name" value="ATPase_P-type"/>
    <property type="match status" value="1"/>
</dbReference>
<dbReference type="InterPro" id="IPR008250">
    <property type="entry name" value="ATPase_P-typ_transduc_dom_A_sf"/>
</dbReference>
<dbReference type="Pfam" id="PF00122">
    <property type="entry name" value="E1-E2_ATPase"/>
    <property type="match status" value="1"/>
</dbReference>
<dbReference type="STRING" id="1798404.A3B92_00455"/>
<dbReference type="InterPro" id="IPR036412">
    <property type="entry name" value="HAD-like_sf"/>
</dbReference>
<evidence type="ECO:0000256" key="2">
    <source>
        <dbReference type="ARBA" id="ARBA00006024"/>
    </source>
</evidence>
<evidence type="ECO:0000313" key="13">
    <source>
        <dbReference type="EMBL" id="OGY64619.1"/>
    </source>
</evidence>
<dbReference type="InterPro" id="IPR018303">
    <property type="entry name" value="ATPase_P-typ_P_site"/>
</dbReference>
<evidence type="ECO:0000256" key="10">
    <source>
        <dbReference type="ARBA" id="ARBA00023136"/>
    </source>
</evidence>
<evidence type="ECO:0000256" key="6">
    <source>
        <dbReference type="ARBA" id="ARBA00022741"/>
    </source>
</evidence>
<keyword evidence="6 11" id="KW-0547">Nucleotide-binding</keyword>
<reference evidence="13 14" key="1">
    <citation type="journal article" date="2016" name="Nat. Commun.">
        <title>Thousands of microbial genomes shed light on interconnected biogeochemical processes in an aquifer system.</title>
        <authorList>
            <person name="Anantharaman K."/>
            <person name="Brown C.T."/>
            <person name="Hug L.A."/>
            <person name="Sharon I."/>
            <person name="Castelle C.J."/>
            <person name="Probst A.J."/>
            <person name="Thomas B.C."/>
            <person name="Singh A."/>
            <person name="Wilkins M.J."/>
            <person name="Karaoz U."/>
            <person name="Brodie E.L."/>
            <person name="Williams K.H."/>
            <person name="Hubbard S.S."/>
            <person name="Banfield J.F."/>
        </authorList>
    </citation>
    <scope>NUCLEOTIDE SEQUENCE [LARGE SCALE GENOMIC DNA]</scope>
</reference>
<keyword evidence="10 11" id="KW-0472">Membrane</keyword>
<dbReference type="Gene3D" id="3.40.1110.10">
    <property type="entry name" value="Calcium-transporting ATPase, cytoplasmic domain N"/>
    <property type="match status" value="1"/>
</dbReference>
<comment type="subcellular location">
    <subcellularLocation>
        <location evidence="1">Cell membrane</location>
        <topology evidence="1">Multi-pass membrane protein</topology>
    </subcellularLocation>
</comment>
<dbReference type="PANTHER" id="PTHR43520:SF8">
    <property type="entry name" value="P-TYPE CU(+) TRANSPORTER"/>
    <property type="match status" value="1"/>
</dbReference>
<evidence type="ECO:0000256" key="11">
    <source>
        <dbReference type="RuleBase" id="RU362081"/>
    </source>
</evidence>
<dbReference type="SFLD" id="SFLDF00027">
    <property type="entry name" value="p-type_atpase"/>
    <property type="match status" value="1"/>
</dbReference>
<evidence type="ECO:0000256" key="3">
    <source>
        <dbReference type="ARBA" id="ARBA00022475"/>
    </source>
</evidence>
<dbReference type="NCBIfam" id="TIGR01525">
    <property type="entry name" value="ATPase-IB_hvy"/>
    <property type="match status" value="1"/>
</dbReference>
<evidence type="ECO:0000259" key="12">
    <source>
        <dbReference type="Pfam" id="PF00122"/>
    </source>
</evidence>
<dbReference type="GO" id="GO:0005507">
    <property type="term" value="F:copper ion binding"/>
    <property type="evidence" value="ECO:0007669"/>
    <property type="project" value="TreeGrafter"/>
</dbReference>
<dbReference type="AlphaFoldDB" id="A0A1G1ZJJ5"/>
<feature type="transmembrane region" description="Helical" evidence="11">
    <location>
        <begin position="250"/>
        <end position="271"/>
    </location>
</feature>
<dbReference type="GO" id="GO:0005524">
    <property type="term" value="F:ATP binding"/>
    <property type="evidence" value="ECO:0007669"/>
    <property type="project" value="UniProtKB-UniRule"/>
</dbReference>
<keyword evidence="8" id="KW-1278">Translocase</keyword>
<dbReference type="InterPro" id="IPR023214">
    <property type="entry name" value="HAD_sf"/>
</dbReference>
<feature type="transmembrane region" description="Helical" evidence="11">
    <location>
        <begin position="38"/>
        <end position="61"/>
    </location>
</feature>
<name>A0A1G1ZJJ5_9BACT</name>
<protein>
    <submittedName>
        <fullName evidence="13">Copper-translocating P-type ATPase</fullName>
    </submittedName>
</protein>
<dbReference type="EMBL" id="MHJG01000002">
    <property type="protein sequence ID" value="OGY64619.1"/>
    <property type="molecule type" value="Genomic_DNA"/>
</dbReference>
<evidence type="ECO:0000256" key="5">
    <source>
        <dbReference type="ARBA" id="ARBA00022723"/>
    </source>
</evidence>
<dbReference type="Pfam" id="PF00702">
    <property type="entry name" value="Hydrolase"/>
    <property type="match status" value="1"/>
</dbReference>
<dbReference type="NCBIfam" id="TIGR01511">
    <property type="entry name" value="ATPase-IB1_Cu"/>
    <property type="match status" value="1"/>
</dbReference>
<sequence length="646" mass="69594">MFLRKFFVSFALTVPVILYSGILDTLFGFFVPPFWGSAYIPFVLGSIVFFYGGLVFLQGAWRELAGKLPGMMTLIALAISVAYIYSVSVVFLGRLEESLFWELTTLITIMLLGHYLEMRAVQSAQRALKELSKLLPDTAEVLRDGKTSIIALSEVKIGDLAVVRPGGKIPADGTLIEGETEVDESMVSGESKPVSKKPNDSVIAGTINGDGSLKIRVDKIGEHTFLAGVMRLVQEAQASKSRLQILSDKAAYYLTLIAAASGGITFFAWILTGAGFDFAISRLVAVLVIACPHALGLAVPLVASISTTMAAKQGFLVRNRLAIESARKIDTVLLDKTGTLTKGEFGVMKIWSAGKISEEEVLRIAASVDEHSEHFVSKAIVRAAKEKNLDLYLARNFRRLPGRGVFGMINEKEVFAGGRGILNEVNLNLSAELERAVKQEIGKGETVIFVALGGEIAGAIALADLIREESREAIKELKAMGVKTAMITGDSEEVAKWVAEELGIDEYFARVLPNQKVDKVKELQARGLKVAMVGDGINDAPALTQADVGIAIGAGTNVAIESAGIILVKNDPRDIVKIIRLSRLTFSKMIQNLFWAVGYNIAAIPLAAGVLAYKGILLQPALAAVFMSFSTVIVAVNAVLMSRKKI</sequence>
<feature type="transmembrane region" description="Helical" evidence="11">
    <location>
        <begin position="73"/>
        <end position="93"/>
    </location>
</feature>
<dbReference type="InterPro" id="IPR023298">
    <property type="entry name" value="ATPase_P-typ_TM_dom_sf"/>
</dbReference>
<dbReference type="Gene3D" id="2.70.150.10">
    <property type="entry name" value="Calcium-transporting ATPase, cytoplasmic transduction domain A"/>
    <property type="match status" value="1"/>
</dbReference>
<dbReference type="GO" id="GO:0005886">
    <property type="term" value="C:plasma membrane"/>
    <property type="evidence" value="ECO:0007669"/>
    <property type="project" value="UniProtKB-SubCell"/>
</dbReference>
<dbReference type="SFLD" id="SFLDS00003">
    <property type="entry name" value="Haloacid_Dehalogenase"/>
    <property type="match status" value="1"/>
</dbReference>
<dbReference type="GO" id="GO:0043682">
    <property type="term" value="F:P-type divalent copper transporter activity"/>
    <property type="evidence" value="ECO:0007669"/>
    <property type="project" value="TreeGrafter"/>
</dbReference>
<gene>
    <name evidence="13" type="ORF">A3B92_00455</name>
</gene>
<evidence type="ECO:0000313" key="14">
    <source>
        <dbReference type="Proteomes" id="UP000177960"/>
    </source>
</evidence>
<dbReference type="InterPro" id="IPR059000">
    <property type="entry name" value="ATPase_P-type_domA"/>
</dbReference>
<dbReference type="PANTHER" id="PTHR43520">
    <property type="entry name" value="ATP7, ISOFORM B"/>
    <property type="match status" value="1"/>
</dbReference>
<evidence type="ECO:0000256" key="8">
    <source>
        <dbReference type="ARBA" id="ARBA00022967"/>
    </source>
</evidence>
<dbReference type="InterPro" id="IPR027256">
    <property type="entry name" value="P-typ_ATPase_IB"/>
</dbReference>
<dbReference type="SFLD" id="SFLDG00002">
    <property type="entry name" value="C1.7:_P-type_atpase_like"/>
    <property type="match status" value="1"/>
</dbReference>
<dbReference type="GO" id="GO:0016887">
    <property type="term" value="F:ATP hydrolysis activity"/>
    <property type="evidence" value="ECO:0007669"/>
    <property type="project" value="InterPro"/>
</dbReference>
<evidence type="ECO:0000256" key="7">
    <source>
        <dbReference type="ARBA" id="ARBA00022840"/>
    </source>
</evidence>
<dbReference type="PRINTS" id="PR00119">
    <property type="entry name" value="CATATPASE"/>
</dbReference>
<dbReference type="SUPFAM" id="SSF56784">
    <property type="entry name" value="HAD-like"/>
    <property type="match status" value="1"/>
</dbReference>
<dbReference type="InterPro" id="IPR001757">
    <property type="entry name" value="P_typ_ATPase"/>
</dbReference>
<keyword evidence="3 11" id="KW-1003">Cell membrane</keyword>
<dbReference type="InterPro" id="IPR044492">
    <property type="entry name" value="P_typ_ATPase_HD_dom"/>
</dbReference>
<evidence type="ECO:0000256" key="9">
    <source>
        <dbReference type="ARBA" id="ARBA00022989"/>
    </source>
</evidence>
<feature type="domain" description="P-type ATPase A" evidence="12">
    <location>
        <begin position="133"/>
        <end position="234"/>
    </location>
</feature>
<accession>A0A1G1ZJJ5</accession>
<keyword evidence="5 11" id="KW-0479">Metal-binding</keyword>
<evidence type="ECO:0000256" key="1">
    <source>
        <dbReference type="ARBA" id="ARBA00004651"/>
    </source>
</evidence>
<feature type="transmembrane region" description="Helical" evidence="11">
    <location>
        <begin position="283"/>
        <end position="303"/>
    </location>
</feature>
<organism evidence="13 14">
    <name type="scientific">Candidatus Harrisonbacteria bacterium RIFCSPHIGHO2_02_FULL_42_16</name>
    <dbReference type="NCBI Taxonomy" id="1798404"/>
    <lineage>
        <taxon>Bacteria</taxon>
        <taxon>Candidatus Harrisoniibacteriota</taxon>
    </lineage>
</organism>
<dbReference type="SUPFAM" id="SSF81653">
    <property type="entry name" value="Calcium ATPase, transduction domain A"/>
    <property type="match status" value="1"/>
</dbReference>
<dbReference type="FunFam" id="2.70.150.10:FF:000020">
    <property type="entry name" value="Copper-exporting P-type ATPase A"/>
    <property type="match status" value="1"/>
</dbReference>
<comment type="similarity">
    <text evidence="2 11">Belongs to the cation transport ATPase (P-type) (TC 3.A.3) family. Type IB subfamily.</text>
</comment>
<dbReference type="PRINTS" id="PR00120">
    <property type="entry name" value="HATPASE"/>
</dbReference>
<dbReference type="Gene3D" id="3.40.50.1000">
    <property type="entry name" value="HAD superfamily/HAD-like"/>
    <property type="match status" value="1"/>
</dbReference>
<dbReference type="GO" id="GO:0055070">
    <property type="term" value="P:copper ion homeostasis"/>
    <property type="evidence" value="ECO:0007669"/>
    <property type="project" value="TreeGrafter"/>
</dbReference>
<dbReference type="PROSITE" id="PS00154">
    <property type="entry name" value="ATPASE_E1_E2"/>
    <property type="match status" value="1"/>
</dbReference>
<feature type="transmembrane region" description="Helical" evidence="11">
    <location>
        <begin position="619"/>
        <end position="640"/>
    </location>
</feature>
<proteinExistence type="inferred from homology"/>